<dbReference type="Proteomes" id="UP000594621">
    <property type="component" value="Chromosome"/>
</dbReference>
<dbReference type="InterPro" id="IPR052345">
    <property type="entry name" value="Rad_response_metalloprotease"/>
</dbReference>
<dbReference type="Pfam" id="PF06114">
    <property type="entry name" value="Peptidase_M78"/>
    <property type="match status" value="1"/>
</dbReference>
<dbReference type="KEGG" id="bcou:IC761_31075"/>
<keyword evidence="3" id="KW-1185">Reference proteome</keyword>
<reference evidence="2 3" key="1">
    <citation type="submission" date="2020-09" db="EMBL/GenBank/DDBJ databases">
        <title>Complete genomes of bradyrhizobia occurring on native shrubby legumes in Australia.</title>
        <authorList>
            <person name="Lafay B."/>
        </authorList>
    </citation>
    <scope>NUCLEOTIDE SEQUENCE [LARGE SCALE GENOMIC DNA]</scope>
    <source>
        <strain evidence="2 3">BDV5040</strain>
    </source>
</reference>
<feature type="domain" description="IrrE N-terminal-like" evidence="1">
    <location>
        <begin position="61"/>
        <end position="173"/>
    </location>
</feature>
<organism evidence="2 3">
    <name type="scientific">Bradyrhizobium commune</name>
    <dbReference type="NCBI Taxonomy" id="83627"/>
    <lineage>
        <taxon>Bacteria</taxon>
        <taxon>Pseudomonadati</taxon>
        <taxon>Pseudomonadota</taxon>
        <taxon>Alphaproteobacteria</taxon>
        <taxon>Hyphomicrobiales</taxon>
        <taxon>Nitrobacteraceae</taxon>
        <taxon>Bradyrhizobium</taxon>
    </lineage>
</organism>
<sequence>MQISRIDLADKGSPEGLVMALLKAEPNLPIPVPIEELCGRLDIIEIQGLTTQGFEGGLLTDRERSRGIVLVKNGVSPQRRRFTIGHELGHFLMPSHVPDEEGRFLCSQRDMAMLNPKEGDRRAKMEVEANRFSSLVLMPPPRLRAETGNRAPSIEHMLSLATKFDVSKDAMARAYAEYHSATIAFVVVRGGKVGAVYRNRTRFPFVTALRGKPVPERSLFYRKGLQVGVPSDIDSRLPDNWIDVERGRQAPTMSEQVYLQSNGFALIMLWYEPADEPDFDADAERTAKERLQHRLSRLS</sequence>
<dbReference type="InterPro" id="IPR010359">
    <property type="entry name" value="IrrE_HExxH"/>
</dbReference>
<protein>
    <submittedName>
        <fullName evidence="2">ImmA/IrrE family metallo-endopeptidase</fullName>
    </submittedName>
</protein>
<proteinExistence type="predicted"/>
<dbReference type="RefSeq" id="WP_195800447.1">
    <property type="nucleotide sequence ID" value="NZ_CP061379.1"/>
</dbReference>
<dbReference type="AlphaFoldDB" id="A0A7S9GZQ3"/>
<evidence type="ECO:0000313" key="2">
    <source>
        <dbReference type="EMBL" id="QPF90865.1"/>
    </source>
</evidence>
<dbReference type="Gene3D" id="1.10.10.2910">
    <property type="match status" value="1"/>
</dbReference>
<accession>A0A7S9GZQ3</accession>
<dbReference type="PANTHER" id="PTHR43236">
    <property type="entry name" value="ANTITOXIN HIGA1"/>
    <property type="match status" value="1"/>
</dbReference>
<dbReference type="PANTHER" id="PTHR43236:SF1">
    <property type="entry name" value="BLL7220 PROTEIN"/>
    <property type="match status" value="1"/>
</dbReference>
<dbReference type="EMBL" id="CP061379">
    <property type="protein sequence ID" value="QPF90865.1"/>
    <property type="molecule type" value="Genomic_DNA"/>
</dbReference>
<evidence type="ECO:0000313" key="3">
    <source>
        <dbReference type="Proteomes" id="UP000594621"/>
    </source>
</evidence>
<evidence type="ECO:0000259" key="1">
    <source>
        <dbReference type="Pfam" id="PF06114"/>
    </source>
</evidence>
<gene>
    <name evidence="2" type="ORF">IC761_31075</name>
</gene>
<name>A0A7S9GZQ3_9BRAD</name>